<protein>
    <submittedName>
        <fullName evidence="1">Uncharacterized protein</fullName>
    </submittedName>
</protein>
<name>A0A7W9ZTS6_RHILE</name>
<dbReference type="AlphaFoldDB" id="A0A7W9ZTS6"/>
<evidence type="ECO:0000313" key="4">
    <source>
        <dbReference type="Proteomes" id="UP000535276"/>
    </source>
</evidence>
<gene>
    <name evidence="1" type="ORF">GGE66_003002</name>
    <name evidence="2" type="ORF">GGI64_003962</name>
</gene>
<dbReference type="RefSeq" id="WP_179612263.1">
    <property type="nucleotide sequence ID" value="NZ_JACBZV010000006.1"/>
</dbReference>
<evidence type="ECO:0000313" key="2">
    <source>
        <dbReference type="EMBL" id="NYJ12888.1"/>
    </source>
</evidence>
<evidence type="ECO:0000313" key="3">
    <source>
        <dbReference type="Proteomes" id="UP000517187"/>
    </source>
</evidence>
<proteinExistence type="predicted"/>
<dbReference type="Proteomes" id="UP000517187">
    <property type="component" value="Unassembled WGS sequence"/>
</dbReference>
<dbReference type="Proteomes" id="UP000535276">
    <property type="component" value="Unassembled WGS sequence"/>
</dbReference>
<sequence>MKYPLGQSVPAAVSARRLDTASNDTLGLGIDPQTEHILDLVPISPANGLGWDRDIWMTLSQRRASEKTRKGRRSTFEVLRNFILKSVPI</sequence>
<comment type="caution">
    <text evidence="1">The sequence shown here is derived from an EMBL/GenBank/DDBJ whole genome shotgun (WGS) entry which is preliminary data.</text>
</comment>
<dbReference type="EMBL" id="JACBZV010000006">
    <property type="protein sequence ID" value="NYJ12888.1"/>
    <property type="molecule type" value="Genomic_DNA"/>
</dbReference>
<accession>A0A7W9ZTS6</accession>
<dbReference type="EMBL" id="JACIIJ010000006">
    <property type="protein sequence ID" value="MBB6222023.1"/>
    <property type="molecule type" value="Genomic_DNA"/>
</dbReference>
<reference evidence="1 3" key="1">
    <citation type="submission" date="2020-08" db="EMBL/GenBank/DDBJ databases">
        <title>Genomic Encyclopedia of Type Strains, Phase IV (KMG-V): Genome sequencing to study the core and pangenomes of soil and plant-associated prokaryotes.</title>
        <authorList>
            <person name="Whitman W."/>
        </authorList>
    </citation>
    <scope>NUCLEOTIDE SEQUENCE [LARGE SCALE GENOMIC DNA]</scope>
    <source>
        <strain evidence="1 3">SEMIA 4011</strain>
        <strain evidence="2 4">SEMIA 4052</strain>
    </source>
</reference>
<organism evidence="1 3">
    <name type="scientific">Rhizobium leguminosarum</name>
    <dbReference type="NCBI Taxonomy" id="384"/>
    <lineage>
        <taxon>Bacteria</taxon>
        <taxon>Pseudomonadati</taxon>
        <taxon>Pseudomonadota</taxon>
        <taxon>Alphaproteobacteria</taxon>
        <taxon>Hyphomicrobiales</taxon>
        <taxon>Rhizobiaceae</taxon>
        <taxon>Rhizobium/Agrobacterium group</taxon>
        <taxon>Rhizobium</taxon>
    </lineage>
</organism>
<evidence type="ECO:0000313" key="1">
    <source>
        <dbReference type="EMBL" id="MBB6222023.1"/>
    </source>
</evidence>